<reference evidence="1 2" key="1">
    <citation type="submission" date="2013-05" db="EMBL/GenBank/DDBJ databases">
        <title>Genome assembly of Chondromyces apiculatus DSM 436.</title>
        <authorList>
            <person name="Sharma G."/>
            <person name="Khatri I."/>
            <person name="Kaur C."/>
            <person name="Mayilraj S."/>
            <person name="Subramanian S."/>
        </authorList>
    </citation>
    <scope>NUCLEOTIDE SEQUENCE [LARGE SCALE GENOMIC DNA]</scope>
    <source>
        <strain evidence="1 2">DSM 436</strain>
    </source>
</reference>
<keyword evidence="2" id="KW-1185">Reference proteome</keyword>
<protein>
    <submittedName>
        <fullName evidence="1">Uncharacterized protein</fullName>
    </submittedName>
</protein>
<evidence type="ECO:0000313" key="1">
    <source>
        <dbReference type="EMBL" id="EYF07534.1"/>
    </source>
</evidence>
<accession>A0A017TE91</accession>
<dbReference type="AlphaFoldDB" id="A0A017TE91"/>
<dbReference type="EMBL" id="ASRX01000009">
    <property type="protein sequence ID" value="EYF07534.1"/>
    <property type="molecule type" value="Genomic_DNA"/>
</dbReference>
<sequence length="117" mass="12538">MGRVRDAHDVALDEAEHTMASLQERIGELLPAYLAGEAMPIEERLAMAAELEALFMQAEGMMQQVHEVLVATAAVTGVDAMVQRLFRQIDEVRAAFAGCRAQFESASAIFGSGAGVS</sequence>
<gene>
    <name evidence="1" type="ORF">CAP_8657</name>
</gene>
<comment type="caution">
    <text evidence="1">The sequence shown here is derived from an EMBL/GenBank/DDBJ whole genome shotgun (WGS) entry which is preliminary data.</text>
</comment>
<dbReference type="Proteomes" id="UP000019678">
    <property type="component" value="Unassembled WGS sequence"/>
</dbReference>
<organism evidence="1 2">
    <name type="scientific">Chondromyces apiculatus DSM 436</name>
    <dbReference type="NCBI Taxonomy" id="1192034"/>
    <lineage>
        <taxon>Bacteria</taxon>
        <taxon>Pseudomonadati</taxon>
        <taxon>Myxococcota</taxon>
        <taxon>Polyangia</taxon>
        <taxon>Polyangiales</taxon>
        <taxon>Polyangiaceae</taxon>
        <taxon>Chondromyces</taxon>
    </lineage>
</organism>
<name>A0A017TE91_9BACT</name>
<evidence type="ECO:0000313" key="2">
    <source>
        <dbReference type="Proteomes" id="UP000019678"/>
    </source>
</evidence>
<proteinExistence type="predicted"/>